<dbReference type="Proteomes" id="UP000199058">
    <property type="component" value="Unassembled WGS sequence"/>
</dbReference>
<dbReference type="InterPro" id="IPR011577">
    <property type="entry name" value="Cyt_b561_bac/Ni-Hgenase"/>
</dbReference>
<dbReference type="EMBL" id="FOLH01000001">
    <property type="protein sequence ID" value="SFB89312.1"/>
    <property type="molecule type" value="Genomic_DNA"/>
</dbReference>
<keyword evidence="3 6" id="KW-0812">Transmembrane</keyword>
<dbReference type="InterPro" id="IPR016174">
    <property type="entry name" value="Di-haem_cyt_TM"/>
</dbReference>
<dbReference type="SUPFAM" id="SSF81342">
    <property type="entry name" value="Transmembrane di-heme cytochromes"/>
    <property type="match status" value="1"/>
</dbReference>
<evidence type="ECO:0000313" key="9">
    <source>
        <dbReference type="Proteomes" id="UP000199058"/>
    </source>
</evidence>
<evidence type="ECO:0000256" key="5">
    <source>
        <dbReference type="ARBA" id="ARBA00023136"/>
    </source>
</evidence>
<keyword evidence="5 6" id="KW-0472">Membrane</keyword>
<proteinExistence type="predicted"/>
<dbReference type="GO" id="GO:0020037">
    <property type="term" value="F:heme binding"/>
    <property type="evidence" value="ECO:0007669"/>
    <property type="project" value="TreeGrafter"/>
</dbReference>
<comment type="subcellular location">
    <subcellularLocation>
        <location evidence="1">Cell membrane</location>
        <topology evidence="1">Multi-pass membrane protein</topology>
    </subcellularLocation>
</comment>
<keyword evidence="4 6" id="KW-1133">Transmembrane helix</keyword>
<dbReference type="PANTHER" id="PTHR30485:SF2">
    <property type="entry name" value="BLL0597 PROTEIN"/>
    <property type="match status" value="1"/>
</dbReference>
<feature type="domain" description="Cytochrome b561 bacterial/Ni-hydrogenase" evidence="7">
    <location>
        <begin position="12"/>
        <end position="181"/>
    </location>
</feature>
<dbReference type="GO" id="GO:0009055">
    <property type="term" value="F:electron transfer activity"/>
    <property type="evidence" value="ECO:0007669"/>
    <property type="project" value="InterPro"/>
</dbReference>
<evidence type="ECO:0000256" key="3">
    <source>
        <dbReference type="ARBA" id="ARBA00022692"/>
    </source>
</evidence>
<dbReference type="PANTHER" id="PTHR30485">
    <property type="entry name" value="NI/FE-HYDROGENASE 1 B-TYPE CYTOCHROME SUBUNIT"/>
    <property type="match status" value="1"/>
</dbReference>
<evidence type="ECO:0000256" key="2">
    <source>
        <dbReference type="ARBA" id="ARBA00022475"/>
    </source>
</evidence>
<feature type="transmembrane region" description="Helical" evidence="6">
    <location>
        <begin position="202"/>
        <end position="221"/>
    </location>
</feature>
<reference evidence="8 9" key="1">
    <citation type="submission" date="2016-10" db="EMBL/GenBank/DDBJ databases">
        <authorList>
            <person name="de Groot N.N."/>
        </authorList>
    </citation>
    <scope>NUCLEOTIDE SEQUENCE [LARGE SCALE GENOMIC DNA]</scope>
    <source>
        <strain evidence="8 9">DSM 18438</strain>
    </source>
</reference>
<protein>
    <submittedName>
        <fullName evidence="8">Cytochrome b</fullName>
    </submittedName>
</protein>
<evidence type="ECO:0000256" key="1">
    <source>
        <dbReference type="ARBA" id="ARBA00004651"/>
    </source>
</evidence>
<evidence type="ECO:0000256" key="6">
    <source>
        <dbReference type="SAM" id="Phobius"/>
    </source>
</evidence>
<dbReference type="OrthoDB" id="196472at2"/>
<name>A0A1I1ERL5_9GAMM</name>
<feature type="transmembrane region" description="Helical" evidence="6">
    <location>
        <begin position="12"/>
        <end position="32"/>
    </location>
</feature>
<dbReference type="GO" id="GO:0005886">
    <property type="term" value="C:plasma membrane"/>
    <property type="evidence" value="ECO:0007669"/>
    <property type="project" value="UniProtKB-SubCell"/>
</dbReference>
<sequence>MNDQQDAQNIKVWDWSIRVFHWSLPLVIFALWYTRLDTENHMLFAQLLMVLLFYRIIWGFIGTPYARFRHFLPRPKAVWQYLTAFFSKNKPLYLSHNPLGGLMVLVLLGALGFQLMTGLFIDDFLFPGPLYDQVSRSTSGWMTDWHHIFFDYLLALIALHLLAILVYKLRGEGLVKAMLTGQKKPAKKPADLLQQEPLRFPWLRFLVALTLAVLPVIWLFYWF</sequence>
<keyword evidence="9" id="KW-1185">Reference proteome</keyword>
<dbReference type="AlphaFoldDB" id="A0A1I1ERL5"/>
<dbReference type="GO" id="GO:0022904">
    <property type="term" value="P:respiratory electron transport chain"/>
    <property type="evidence" value="ECO:0007669"/>
    <property type="project" value="InterPro"/>
</dbReference>
<evidence type="ECO:0000313" key="8">
    <source>
        <dbReference type="EMBL" id="SFB89312.1"/>
    </source>
</evidence>
<evidence type="ECO:0000259" key="7">
    <source>
        <dbReference type="Pfam" id="PF01292"/>
    </source>
</evidence>
<dbReference type="Pfam" id="PF01292">
    <property type="entry name" value="Ni_hydr_CYTB"/>
    <property type="match status" value="1"/>
</dbReference>
<dbReference type="RefSeq" id="WP_091959395.1">
    <property type="nucleotide sequence ID" value="NZ_FOLH01000001.1"/>
</dbReference>
<feature type="transmembrane region" description="Helical" evidence="6">
    <location>
        <begin position="99"/>
        <end position="121"/>
    </location>
</feature>
<dbReference type="InterPro" id="IPR051542">
    <property type="entry name" value="Hydrogenase_cytochrome"/>
</dbReference>
<keyword evidence="2" id="KW-1003">Cell membrane</keyword>
<evidence type="ECO:0000256" key="4">
    <source>
        <dbReference type="ARBA" id="ARBA00022989"/>
    </source>
</evidence>
<organism evidence="8 9">
    <name type="scientific">Marinospirillum celere</name>
    <dbReference type="NCBI Taxonomy" id="1122252"/>
    <lineage>
        <taxon>Bacteria</taxon>
        <taxon>Pseudomonadati</taxon>
        <taxon>Pseudomonadota</taxon>
        <taxon>Gammaproteobacteria</taxon>
        <taxon>Oceanospirillales</taxon>
        <taxon>Oceanospirillaceae</taxon>
        <taxon>Marinospirillum</taxon>
    </lineage>
</organism>
<dbReference type="Gene3D" id="1.20.950.20">
    <property type="entry name" value="Transmembrane di-heme cytochromes, Chain C"/>
    <property type="match status" value="1"/>
</dbReference>
<feature type="transmembrane region" description="Helical" evidence="6">
    <location>
        <begin position="149"/>
        <end position="169"/>
    </location>
</feature>
<accession>A0A1I1ERL5</accession>
<gene>
    <name evidence="8" type="ORF">SAMN05660443_0775</name>
</gene>
<feature type="transmembrane region" description="Helical" evidence="6">
    <location>
        <begin position="44"/>
        <end position="66"/>
    </location>
</feature>
<dbReference type="STRING" id="1122252.SAMN05660443_0775"/>